<gene>
    <name evidence="5" type="ORF">H4Q32_022438</name>
</gene>
<evidence type="ECO:0000256" key="1">
    <source>
        <dbReference type="ARBA" id="ARBA00004613"/>
    </source>
</evidence>
<dbReference type="PROSITE" id="PS50871">
    <property type="entry name" value="C1Q"/>
    <property type="match status" value="1"/>
</dbReference>
<feature type="domain" description="C1q" evidence="4">
    <location>
        <begin position="142"/>
        <end position="279"/>
    </location>
</feature>
<dbReference type="Proteomes" id="UP000830375">
    <property type="component" value="Unassembled WGS sequence"/>
</dbReference>
<dbReference type="Gene3D" id="2.60.120.40">
    <property type="match status" value="1"/>
</dbReference>
<dbReference type="PANTHER" id="PTHR22923">
    <property type="entry name" value="CEREBELLIN-RELATED"/>
    <property type="match status" value="1"/>
</dbReference>
<keyword evidence="3" id="KW-0732">Signal</keyword>
<dbReference type="PANTHER" id="PTHR22923:SF64">
    <property type="entry name" value="C1Q-RELATED FACTOR"/>
    <property type="match status" value="1"/>
</dbReference>
<dbReference type="InterPro" id="IPR050822">
    <property type="entry name" value="Cerebellin_Synaptic_Org"/>
</dbReference>
<protein>
    <submittedName>
        <fullName evidence="5">Complement C1q-like protein 4</fullName>
    </submittedName>
</protein>
<keyword evidence="6" id="KW-1185">Reference proteome</keyword>
<evidence type="ECO:0000256" key="3">
    <source>
        <dbReference type="ARBA" id="ARBA00022729"/>
    </source>
</evidence>
<dbReference type="SUPFAM" id="SSF49842">
    <property type="entry name" value="TNF-like"/>
    <property type="match status" value="1"/>
</dbReference>
<reference evidence="5 6" key="1">
    <citation type="submission" date="2022-01" db="EMBL/GenBank/DDBJ databases">
        <title>A high-quality chromosome-level genome assembly of rohu carp, Labeo rohita.</title>
        <authorList>
            <person name="Arick M.A. II"/>
            <person name="Hsu C.-Y."/>
            <person name="Magbanua Z."/>
            <person name="Pechanova O."/>
            <person name="Grover C."/>
            <person name="Miller E."/>
            <person name="Thrash A."/>
            <person name="Ezzel L."/>
            <person name="Alam S."/>
            <person name="Benzie J."/>
            <person name="Hamilton M."/>
            <person name="Karsi A."/>
            <person name="Lawrence M.L."/>
            <person name="Peterson D.G."/>
        </authorList>
    </citation>
    <scope>NUCLEOTIDE SEQUENCE [LARGE SCALE GENOMIC DNA]</scope>
    <source>
        <strain evidence="6">BAU-BD-2019</strain>
        <tissue evidence="5">Blood</tissue>
    </source>
</reference>
<accession>A0ABQ8MDD5</accession>
<dbReference type="SMART" id="SM00110">
    <property type="entry name" value="C1Q"/>
    <property type="match status" value="1"/>
</dbReference>
<dbReference type="InterPro" id="IPR008983">
    <property type="entry name" value="Tumour_necrosis_fac-like_dom"/>
</dbReference>
<dbReference type="InterPro" id="IPR001073">
    <property type="entry name" value="C1q_dom"/>
</dbReference>
<organism evidence="5 6">
    <name type="scientific">Labeo rohita</name>
    <name type="common">Indian major carp</name>
    <name type="synonym">Cyprinus rohita</name>
    <dbReference type="NCBI Taxonomy" id="84645"/>
    <lineage>
        <taxon>Eukaryota</taxon>
        <taxon>Metazoa</taxon>
        <taxon>Chordata</taxon>
        <taxon>Craniata</taxon>
        <taxon>Vertebrata</taxon>
        <taxon>Euteleostomi</taxon>
        <taxon>Actinopterygii</taxon>
        <taxon>Neopterygii</taxon>
        <taxon>Teleostei</taxon>
        <taxon>Ostariophysi</taxon>
        <taxon>Cypriniformes</taxon>
        <taxon>Cyprinidae</taxon>
        <taxon>Labeoninae</taxon>
        <taxon>Labeonini</taxon>
        <taxon>Labeo</taxon>
    </lineage>
</organism>
<evidence type="ECO:0000313" key="5">
    <source>
        <dbReference type="EMBL" id="KAI2659878.1"/>
    </source>
</evidence>
<proteinExistence type="predicted"/>
<name>A0ABQ8MDD5_LABRO</name>
<dbReference type="EMBL" id="JACTAM010000010">
    <property type="protein sequence ID" value="KAI2659878.1"/>
    <property type="molecule type" value="Genomic_DNA"/>
</dbReference>
<evidence type="ECO:0000259" key="4">
    <source>
        <dbReference type="PROSITE" id="PS50871"/>
    </source>
</evidence>
<dbReference type="PRINTS" id="PR00007">
    <property type="entry name" value="COMPLEMNTC1Q"/>
</dbReference>
<evidence type="ECO:0000313" key="6">
    <source>
        <dbReference type="Proteomes" id="UP000830375"/>
    </source>
</evidence>
<dbReference type="Pfam" id="PF00386">
    <property type="entry name" value="C1q"/>
    <property type="match status" value="1"/>
</dbReference>
<comment type="subcellular location">
    <subcellularLocation>
        <location evidence="1">Secreted</location>
    </subcellularLocation>
</comment>
<comment type="caution">
    <text evidence="5">The sequence shown here is derived from an EMBL/GenBank/DDBJ whole genome shotgun (WGS) entry which is preliminary data.</text>
</comment>
<keyword evidence="2" id="KW-0964">Secreted</keyword>
<evidence type="ECO:0000256" key="2">
    <source>
        <dbReference type="ARBA" id="ARBA00022525"/>
    </source>
</evidence>
<sequence>MRMSLLLYCLSVSEGQSEVPKLLQSIRNDNWDVKEMITEFRYEPEMDMLSAFVMKVSVALLLLCYLSITYGQENNQPNIWTEVRDVRDMVVELKVKLDMVMKENANMAQQIQELKKENAGKWITEQLKISENQLEAIKRENAEQPKVAFSADLGKRGDLGPQSTEITLTFNNIFTNTGNNYNPATGLFTAPVKGVYYFRFTACGVQIRQSLGASLHKNGQKIVSVGQWRNHDQHRYASNAAVLQLEVGDVVCVKLLPGYTIYDSPDNLSTFSGFLIFPL</sequence>